<dbReference type="InParanoid" id="A0A0D1ZZ46"/>
<evidence type="ECO:0000313" key="4">
    <source>
        <dbReference type="Proteomes" id="UP000053259"/>
    </source>
</evidence>
<name>A0A0D1ZZ46_9PEZI</name>
<dbReference type="GeneID" id="27316980"/>
<dbReference type="PANTHER" id="PTHR42339">
    <property type="entry name" value="HISTONE H1"/>
    <property type="match status" value="1"/>
</dbReference>
<feature type="domain" description="DUF7726" evidence="2">
    <location>
        <begin position="101"/>
        <end position="161"/>
    </location>
</feature>
<protein>
    <recommendedName>
        <fullName evidence="2">DUF7726 domain-containing protein</fullName>
    </recommendedName>
</protein>
<dbReference type="VEuPathDB" id="FungiDB:PV09_09007"/>
<evidence type="ECO:0000313" key="3">
    <source>
        <dbReference type="EMBL" id="KIV99349.1"/>
    </source>
</evidence>
<dbReference type="HOGENOM" id="CLU_821830_0_0_1"/>
<dbReference type="Proteomes" id="UP000053259">
    <property type="component" value="Unassembled WGS sequence"/>
</dbReference>
<evidence type="ECO:0000256" key="1">
    <source>
        <dbReference type="SAM" id="MobiDB-lite"/>
    </source>
</evidence>
<dbReference type="AlphaFoldDB" id="A0A0D1ZZ46"/>
<reference evidence="3 4" key="1">
    <citation type="submission" date="2015-01" db="EMBL/GenBank/DDBJ databases">
        <title>The Genome Sequence of Ochroconis gallopava CBS43764.</title>
        <authorList>
            <consortium name="The Broad Institute Genomics Platform"/>
            <person name="Cuomo C."/>
            <person name="de Hoog S."/>
            <person name="Gorbushina A."/>
            <person name="Stielow B."/>
            <person name="Teixiera M."/>
            <person name="Abouelleil A."/>
            <person name="Chapman S.B."/>
            <person name="Priest M."/>
            <person name="Young S.K."/>
            <person name="Wortman J."/>
            <person name="Nusbaum C."/>
            <person name="Birren B."/>
        </authorList>
    </citation>
    <scope>NUCLEOTIDE SEQUENCE [LARGE SCALE GENOMIC DNA]</scope>
    <source>
        <strain evidence="3 4">CBS 43764</strain>
    </source>
</reference>
<sequence length="338" mass="37714">MTSFLYNHLTSQWDPIEAVDVPPNVYRVPNLPGDEEQYLEIPATKAHDPRILRTLARFRPPLAESNGNGVPLPTSLKSNGTRKRSMYDADAHAQASNGRKKLDCDQVRAKILSLIDSGVKVSDFTRALGVSNPSYYRFMGQSGPDKGSGSEVYSEALRYFASTFPHGEMDDEHTSLISSAKRPRRSISSSSSADSDDYPSRQRPSISHSFSSATSAAQVPSGPPNELFNPIPDITGISVENELSDSFVSPLNCDQIRVFINQYFESTKETQASFLRTLMAQYHTEDKKIQSVQLQRFRGMRGETAGATNPVFYAAGVYFEKLRRGKEREKERKERGEL</sequence>
<dbReference type="EMBL" id="KN847579">
    <property type="protein sequence ID" value="KIV99349.1"/>
    <property type="molecule type" value="Genomic_DNA"/>
</dbReference>
<feature type="region of interest" description="Disordered" evidence="1">
    <location>
        <begin position="62"/>
        <end position="97"/>
    </location>
</feature>
<evidence type="ECO:0000259" key="2">
    <source>
        <dbReference type="Pfam" id="PF24852"/>
    </source>
</evidence>
<feature type="compositionally biased region" description="Low complexity" evidence="1">
    <location>
        <begin position="205"/>
        <end position="217"/>
    </location>
</feature>
<gene>
    <name evidence="3" type="ORF">PV09_09007</name>
</gene>
<feature type="domain" description="DUF7726" evidence="2">
    <location>
        <begin position="252"/>
        <end position="323"/>
    </location>
</feature>
<proteinExistence type="predicted"/>
<dbReference type="PANTHER" id="PTHR42339:SF1">
    <property type="entry name" value="HISTONE H1"/>
    <property type="match status" value="1"/>
</dbReference>
<dbReference type="RefSeq" id="XP_016209219.1">
    <property type="nucleotide sequence ID" value="XM_016362994.1"/>
</dbReference>
<accession>A0A0D1ZZ46</accession>
<dbReference type="Pfam" id="PF24852">
    <property type="entry name" value="DUF7726"/>
    <property type="match status" value="2"/>
</dbReference>
<keyword evidence="4" id="KW-1185">Reference proteome</keyword>
<organism evidence="3 4">
    <name type="scientific">Verruconis gallopava</name>
    <dbReference type="NCBI Taxonomy" id="253628"/>
    <lineage>
        <taxon>Eukaryota</taxon>
        <taxon>Fungi</taxon>
        <taxon>Dikarya</taxon>
        <taxon>Ascomycota</taxon>
        <taxon>Pezizomycotina</taxon>
        <taxon>Dothideomycetes</taxon>
        <taxon>Pleosporomycetidae</taxon>
        <taxon>Venturiales</taxon>
        <taxon>Sympoventuriaceae</taxon>
        <taxon>Verruconis</taxon>
    </lineage>
</organism>
<dbReference type="InterPro" id="IPR056143">
    <property type="entry name" value="DUF7726"/>
</dbReference>
<dbReference type="OrthoDB" id="2592504at2759"/>
<feature type="region of interest" description="Disordered" evidence="1">
    <location>
        <begin position="170"/>
        <end position="229"/>
    </location>
</feature>